<evidence type="ECO:0000313" key="2">
    <source>
        <dbReference type="EMBL" id="EGT59296.1"/>
    </source>
</evidence>
<feature type="signal peptide" evidence="1">
    <location>
        <begin position="1"/>
        <end position="17"/>
    </location>
</feature>
<accession>G0MI44</accession>
<reference evidence="3" key="1">
    <citation type="submission" date="2011-07" db="EMBL/GenBank/DDBJ databases">
        <authorList>
            <consortium name="Caenorhabditis brenneri Sequencing and Analysis Consortium"/>
            <person name="Wilson R.K."/>
        </authorList>
    </citation>
    <scope>NUCLEOTIDE SEQUENCE [LARGE SCALE GENOMIC DNA]</scope>
    <source>
        <strain evidence="3">PB2801</strain>
    </source>
</reference>
<sequence>MKISILILFTHFVLVEPRCGSGFVSEVLASLVTTFSSDTYHINRCCRIHDEQYEKIEAGKTWLSRYESDVIFKQCLRNSQSTYTRSVVSNIFYAAVRVNSWVSDKLHSIKCFFLGC</sequence>
<keyword evidence="3" id="KW-1185">Reference proteome</keyword>
<keyword evidence="1" id="KW-0732">Signal</keyword>
<evidence type="ECO:0000256" key="1">
    <source>
        <dbReference type="SAM" id="SignalP"/>
    </source>
</evidence>
<dbReference type="HOGENOM" id="CLU_162890_0_0_1"/>
<dbReference type="Proteomes" id="UP000008068">
    <property type="component" value="Unassembled WGS sequence"/>
</dbReference>
<dbReference type="SUPFAM" id="SSF48619">
    <property type="entry name" value="Phospholipase A2, PLA2"/>
    <property type="match status" value="1"/>
</dbReference>
<organism evidence="3">
    <name type="scientific">Caenorhabditis brenneri</name>
    <name type="common">Nematode worm</name>
    <dbReference type="NCBI Taxonomy" id="135651"/>
    <lineage>
        <taxon>Eukaryota</taxon>
        <taxon>Metazoa</taxon>
        <taxon>Ecdysozoa</taxon>
        <taxon>Nematoda</taxon>
        <taxon>Chromadorea</taxon>
        <taxon>Rhabditida</taxon>
        <taxon>Rhabditina</taxon>
        <taxon>Rhabditomorpha</taxon>
        <taxon>Rhabditoidea</taxon>
        <taxon>Rhabditidae</taxon>
        <taxon>Peloderinae</taxon>
        <taxon>Caenorhabditis</taxon>
    </lineage>
</organism>
<dbReference type="AlphaFoldDB" id="G0MI44"/>
<dbReference type="OMA" id="IFCECLA"/>
<dbReference type="InParanoid" id="G0MI44"/>
<dbReference type="EMBL" id="GL379795">
    <property type="protein sequence ID" value="EGT59296.1"/>
    <property type="molecule type" value="Genomic_DNA"/>
</dbReference>
<protein>
    <submittedName>
        <fullName evidence="2">Uncharacterized protein</fullName>
    </submittedName>
</protein>
<name>G0MI44_CAEBE</name>
<evidence type="ECO:0000313" key="3">
    <source>
        <dbReference type="Proteomes" id="UP000008068"/>
    </source>
</evidence>
<dbReference type="GO" id="GO:0006644">
    <property type="term" value="P:phospholipid metabolic process"/>
    <property type="evidence" value="ECO:0007669"/>
    <property type="project" value="InterPro"/>
</dbReference>
<dbReference type="GO" id="GO:0050482">
    <property type="term" value="P:arachidonate secretion"/>
    <property type="evidence" value="ECO:0007669"/>
    <property type="project" value="InterPro"/>
</dbReference>
<dbReference type="OrthoDB" id="5864212at2759"/>
<feature type="chain" id="PRO_5003403101" evidence="1">
    <location>
        <begin position="18"/>
        <end position="116"/>
    </location>
</feature>
<dbReference type="GO" id="GO:0004623">
    <property type="term" value="F:phospholipase A2 activity"/>
    <property type="evidence" value="ECO:0007669"/>
    <property type="project" value="InterPro"/>
</dbReference>
<proteinExistence type="predicted"/>
<dbReference type="InterPro" id="IPR036444">
    <property type="entry name" value="PLipase_A2_dom_sf"/>
</dbReference>
<gene>
    <name evidence="2" type="ORF">CAEBREN_11304</name>
</gene>